<keyword evidence="1" id="KW-0812">Transmembrane</keyword>
<keyword evidence="3" id="KW-1185">Reference proteome</keyword>
<evidence type="ECO:0000256" key="1">
    <source>
        <dbReference type="SAM" id="Phobius"/>
    </source>
</evidence>
<organism evidence="2 3">
    <name type="scientific">Agrocybe pediades</name>
    <dbReference type="NCBI Taxonomy" id="84607"/>
    <lineage>
        <taxon>Eukaryota</taxon>
        <taxon>Fungi</taxon>
        <taxon>Dikarya</taxon>
        <taxon>Basidiomycota</taxon>
        <taxon>Agaricomycotina</taxon>
        <taxon>Agaricomycetes</taxon>
        <taxon>Agaricomycetidae</taxon>
        <taxon>Agaricales</taxon>
        <taxon>Agaricineae</taxon>
        <taxon>Strophariaceae</taxon>
        <taxon>Agrocybe</taxon>
    </lineage>
</organism>
<proteinExistence type="predicted"/>
<feature type="transmembrane region" description="Helical" evidence="1">
    <location>
        <begin position="380"/>
        <end position="402"/>
    </location>
</feature>
<comment type="caution">
    <text evidence="2">The sequence shown here is derived from an EMBL/GenBank/DDBJ whole genome shotgun (WGS) entry which is preliminary data.</text>
</comment>
<dbReference type="Proteomes" id="UP000521872">
    <property type="component" value="Unassembled WGS sequence"/>
</dbReference>
<sequence>MSLYMLSTLRFVRSLASPNPTTSTMFETLGLICLATITGCAWASMRPNVADLNENKREILMRRLGIMICFLLVPETMILSASRQWLRASRMAKRYSDKGWTTTHGFFALMGGFSLYKHGRFVRVLDVAEIKELEAAGEIEWPAITTQQITEQVHSNRSIRIIIWVQAGLFLVHTSARLLQNKAITQLEVITMAVMVMAAIMNIIWWDKPLDVQTSFPIHLKAENYERKDLNEVNSRPAHAVRPSSPADPQQRPAIIVSSVRLIPETLIDCINQPGLAISAMEGCESSDQHPNDVPTFSSPECEGDPMFSHIVLFLASSIQCLLHLVAWYACPFSTAHERRLWLTSSIIIPLFHVVTIPIGTLHRLVDGRSGYGWTLAQGLITACAGAVFLFGVFARINLLILPFSALRSLPPESYEAVEWSSLLPRMHVVVEFI</sequence>
<dbReference type="AlphaFoldDB" id="A0A8H4R657"/>
<feature type="transmembrane region" description="Helical" evidence="1">
    <location>
        <begin position="187"/>
        <end position="206"/>
    </location>
</feature>
<reference evidence="2 3" key="1">
    <citation type="submission" date="2019-12" db="EMBL/GenBank/DDBJ databases">
        <authorList>
            <person name="Floudas D."/>
            <person name="Bentzer J."/>
            <person name="Ahren D."/>
            <person name="Johansson T."/>
            <person name="Persson P."/>
            <person name="Tunlid A."/>
        </authorList>
    </citation>
    <scope>NUCLEOTIDE SEQUENCE [LARGE SCALE GENOMIC DNA]</scope>
    <source>
        <strain evidence="2 3">CBS 102.39</strain>
    </source>
</reference>
<keyword evidence="1" id="KW-0472">Membrane</keyword>
<dbReference type="PANTHER" id="PTHR35043:SF7">
    <property type="entry name" value="TRANSCRIPTION FACTOR DOMAIN-CONTAINING PROTEIN"/>
    <property type="match status" value="1"/>
</dbReference>
<feature type="transmembrane region" description="Helical" evidence="1">
    <location>
        <begin position="307"/>
        <end position="329"/>
    </location>
</feature>
<evidence type="ECO:0000313" key="2">
    <source>
        <dbReference type="EMBL" id="KAF4622447.1"/>
    </source>
</evidence>
<dbReference type="PANTHER" id="PTHR35043">
    <property type="entry name" value="TRANSCRIPTION FACTOR DOMAIN-CONTAINING PROTEIN"/>
    <property type="match status" value="1"/>
</dbReference>
<gene>
    <name evidence="2" type="ORF">D9613_009597</name>
</gene>
<dbReference type="EMBL" id="JAACJL010000002">
    <property type="protein sequence ID" value="KAF4622447.1"/>
    <property type="molecule type" value="Genomic_DNA"/>
</dbReference>
<feature type="transmembrane region" description="Helical" evidence="1">
    <location>
        <begin position="341"/>
        <end position="360"/>
    </location>
</feature>
<protein>
    <submittedName>
        <fullName evidence="2">Uncharacterized protein</fullName>
    </submittedName>
</protein>
<feature type="transmembrane region" description="Helical" evidence="1">
    <location>
        <begin position="99"/>
        <end position="116"/>
    </location>
</feature>
<keyword evidence="1" id="KW-1133">Transmembrane helix</keyword>
<name>A0A8H4R657_9AGAR</name>
<accession>A0A8H4R657</accession>
<evidence type="ECO:0000313" key="3">
    <source>
        <dbReference type="Proteomes" id="UP000521872"/>
    </source>
</evidence>
<feature type="transmembrane region" description="Helical" evidence="1">
    <location>
        <begin position="59"/>
        <end position="79"/>
    </location>
</feature>